<dbReference type="EMBL" id="JBHRTS010000003">
    <property type="protein sequence ID" value="MFC3193774.1"/>
    <property type="molecule type" value="Genomic_DNA"/>
</dbReference>
<accession>A0ABV7J6N1</accession>
<dbReference type="CDD" id="cd08544">
    <property type="entry name" value="Reeler"/>
    <property type="match status" value="1"/>
</dbReference>
<keyword evidence="4" id="KW-0929">Antimicrobial</keyword>
<dbReference type="InterPro" id="IPR042307">
    <property type="entry name" value="Reeler_sf"/>
</dbReference>
<evidence type="ECO:0000256" key="4">
    <source>
        <dbReference type="ARBA" id="ARBA00022529"/>
    </source>
</evidence>
<evidence type="ECO:0000313" key="11">
    <source>
        <dbReference type="Proteomes" id="UP001595533"/>
    </source>
</evidence>
<keyword evidence="7" id="KW-0391">Immunity</keyword>
<comment type="subcellular location">
    <subcellularLocation>
        <location evidence="1">Secreted</location>
    </subcellularLocation>
</comment>
<evidence type="ECO:0000256" key="8">
    <source>
        <dbReference type="ARBA" id="ARBA00023022"/>
    </source>
</evidence>
<dbReference type="Pfam" id="PF02014">
    <property type="entry name" value="Reeler"/>
    <property type="match status" value="1"/>
</dbReference>
<evidence type="ECO:0000256" key="2">
    <source>
        <dbReference type="ARBA" id="ARBA00008501"/>
    </source>
</evidence>
<reference evidence="11" key="1">
    <citation type="journal article" date="2019" name="Int. J. Syst. Evol. Microbiol.">
        <title>The Global Catalogue of Microorganisms (GCM) 10K type strain sequencing project: providing services to taxonomists for standard genome sequencing and annotation.</title>
        <authorList>
            <consortium name="The Broad Institute Genomics Platform"/>
            <consortium name="The Broad Institute Genome Sequencing Center for Infectious Disease"/>
            <person name="Wu L."/>
            <person name="Ma J."/>
        </authorList>
    </citation>
    <scope>NUCLEOTIDE SEQUENCE [LARGE SCALE GENOMIC DNA]</scope>
    <source>
        <strain evidence="11">KCTC 42953</strain>
    </source>
</reference>
<dbReference type="Gene3D" id="2.60.40.4060">
    <property type="entry name" value="Reeler domain"/>
    <property type="match status" value="1"/>
</dbReference>
<organism evidence="10 11">
    <name type="scientific">Marinicella sediminis</name>
    <dbReference type="NCBI Taxonomy" id="1792834"/>
    <lineage>
        <taxon>Bacteria</taxon>
        <taxon>Pseudomonadati</taxon>
        <taxon>Pseudomonadota</taxon>
        <taxon>Gammaproteobacteria</taxon>
        <taxon>Lysobacterales</taxon>
        <taxon>Marinicellaceae</taxon>
        <taxon>Marinicella</taxon>
    </lineage>
</organism>
<feature type="domain" description="Reelin" evidence="9">
    <location>
        <begin position="43"/>
        <end position="143"/>
    </location>
</feature>
<protein>
    <submittedName>
        <fullName evidence="10">Reeler domain-containing protein</fullName>
    </submittedName>
</protein>
<evidence type="ECO:0000256" key="3">
    <source>
        <dbReference type="ARBA" id="ARBA00022525"/>
    </source>
</evidence>
<evidence type="ECO:0000313" key="10">
    <source>
        <dbReference type="EMBL" id="MFC3193774.1"/>
    </source>
</evidence>
<evidence type="ECO:0000256" key="7">
    <source>
        <dbReference type="ARBA" id="ARBA00022859"/>
    </source>
</evidence>
<dbReference type="InterPro" id="IPR002861">
    <property type="entry name" value="Reeler_dom"/>
</dbReference>
<evidence type="ECO:0000259" key="9">
    <source>
        <dbReference type="Pfam" id="PF02014"/>
    </source>
</evidence>
<keyword evidence="11" id="KW-1185">Reference proteome</keyword>
<dbReference type="PANTHER" id="PTHR45828:SF9">
    <property type="entry name" value="CELL WALL INTEGRITY AND STRESS RESPONSE COMPONENT 4-LIKE-RELATED"/>
    <property type="match status" value="1"/>
</dbReference>
<gene>
    <name evidence="10" type="ORF">ACFODZ_05935</name>
</gene>
<dbReference type="RefSeq" id="WP_077411425.1">
    <property type="nucleotide sequence ID" value="NZ_JBHRTS010000003.1"/>
</dbReference>
<dbReference type="InterPro" id="IPR051237">
    <property type="entry name" value="Ferric-chelate_Red/DefProt"/>
</dbReference>
<keyword evidence="3" id="KW-0964">Secreted</keyword>
<proteinExistence type="inferred from homology"/>
<keyword evidence="6" id="KW-0732">Signal</keyword>
<name>A0ABV7J6N1_9GAMM</name>
<keyword evidence="8" id="KW-0044">Antibiotic</keyword>
<comment type="caution">
    <text evidence="10">The sequence shown here is derived from an EMBL/GenBank/DDBJ whole genome shotgun (WGS) entry which is preliminary data.</text>
</comment>
<dbReference type="PANTHER" id="PTHR45828">
    <property type="entry name" value="CYTOCHROME B561/FERRIC REDUCTASE TRANSMEMBRANE"/>
    <property type="match status" value="1"/>
</dbReference>
<evidence type="ECO:0000256" key="5">
    <source>
        <dbReference type="ARBA" id="ARBA00022588"/>
    </source>
</evidence>
<comment type="similarity">
    <text evidence="2">Belongs to the insect defense protein family.</text>
</comment>
<dbReference type="Proteomes" id="UP001595533">
    <property type="component" value="Unassembled WGS sequence"/>
</dbReference>
<evidence type="ECO:0000256" key="6">
    <source>
        <dbReference type="ARBA" id="ARBA00022729"/>
    </source>
</evidence>
<evidence type="ECO:0000256" key="1">
    <source>
        <dbReference type="ARBA" id="ARBA00004613"/>
    </source>
</evidence>
<keyword evidence="5" id="KW-0399">Innate immunity</keyword>
<sequence>MRVVVFILVAGCTGQVWGFGTGAGTCDVVADFSTITAMGSRNRNQHTGPFTLVADTAFYNSTDFVEITLSGAPFTGIVISVVDENGSKVGTFDFNSETQVQECDGNAMAVTHTSTHGSVSNRSMFWIPPAEPVGTVYVLAYVLSGQRGDQGSQQFYRFVRDDLSAVVIQSEVIFAAGFD</sequence>